<reference evidence="2" key="1">
    <citation type="journal article" date="2015" name="Nature">
        <title>Complex archaea that bridge the gap between prokaryotes and eukaryotes.</title>
        <authorList>
            <person name="Spang A."/>
            <person name="Saw J.H."/>
            <person name="Jorgensen S.L."/>
            <person name="Zaremba-Niedzwiedzka K."/>
            <person name="Martijn J."/>
            <person name="Lind A.E."/>
            <person name="van Eijk R."/>
            <person name="Schleper C."/>
            <person name="Guy L."/>
            <person name="Ettema T.J."/>
        </authorList>
    </citation>
    <scope>NUCLEOTIDE SEQUENCE</scope>
</reference>
<feature type="region of interest" description="Disordered" evidence="1">
    <location>
        <begin position="70"/>
        <end position="90"/>
    </location>
</feature>
<protein>
    <submittedName>
        <fullName evidence="2">Uncharacterized protein</fullName>
    </submittedName>
</protein>
<feature type="non-terminal residue" evidence="2">
    <location>
        <position position="159"/>
    </location>
</feature>
<sequence>MPNEIRSIIADISRRNLANTPSVEGFFDQRNRQTVEAAKTALAARAAVSGLSVPELQAREGENAQRIIDDQRRKQQNEAAGTASDLDLNRQRVNTSRIIANTAATRANQGGNITSAGAAALGLDPNVAGKISKPTARQVADNKLVRERLANDKERIANL</sequence>
<organism evidence="2">
    <name type="scientific">marine sediment metagenome</name>
    <dbReference type="NCBI Taxonomy" id="412755"/>
    <lineage>
        <taxon>unclassified sequences</taxon>
        <taxon>metagenomes</taxon>
        <taxon>ecological metagenomes</taxon>
    </lineage>
</organism>
<dbReference type="EMBL" id="LAZR01051095">
    <property type="protein sequence ID" value="KKK85903.1"/>
    <property type="molecule type" value="Genomic_DNA"/>
</dbReference>
<evidence type="ECO:0000313" key="2">
    <source>
        <dbReference type="EMBL" id="KKK85903.1"/>
    </source>
</evidence>
<proteinExistence type="predicted"/>
<dbReference type="AlphaFoldDB" id="A0A0F8YWY1"/>
<evidence type="ECO:0000256" key="1">
    <source>
        <dbReference type="SAM" id="MobiDB-lite"/>
    </source>
</evidence>
<accession>A0A0F8YWY1</accession>
<name>A0A0F8YWY1_9ZZZZ</name>
<comment type="caution">
    <text evidence="2">The sequence shown here is derived from an EMBL/GenBank/DDBJ whole genome shotgun (WGS) entry which is preliminary data.</text>
</comment>
<gene>
    <name evidence="2" type="ORF">LCGC14_2768580</name>
</gene>